<dbReference type="KEGG" id="adv:DJ533_10055"/>
<dbReference type="PANTHER" id="PTHR47506:SF7">
    <property type="entry name" value="TRANSCRIPTIONAL REGULATORY PROTEIN"/>
    <property type="match status" value="1"/>
</dbReference>
<dbReference type="OrthoDB" id="9798857at2"/>
<keyword evidence="7" id="KW-1185">Reference proteome</keyword>
<dbReference type="RefSeq" id="WP_065993884.1">
    <property type="nucleotide sequence ID" value="NZ_CP029397.2"/>
</dbReference>
<gene>
    <name evidence="6" type="ORF">DJ533_10055</name>
</gene>
<dbReference type="SUPFAM" id="SSF46689">
    <property type="entry name" value="Homeodomain-like"/>
    <property type="match status" value="1"/>
</dbReference>
<dbReference type="Gene3D" id="1.10.357.10">
    <property type="entry name" value="Tetracycline Repressor, domain 2"/>
    <property type="match status" value="1"/>
</dbReference>
<dbReference type="Gene3D" id="1.10.10.60">
    <property type="entry name" value="Homeodomain-like"/>
    <property type="match status" value="1"/>
</dbReference>
<evidence type="ECO:0000256" key="2">
    <source>
        <dbReference type="ARBA" id="ARBA00023125"/>
    </source>
</evidence>
<evidence type="ECO:0000313" key="6">
    <source>
        <dbReference type="EMBL" id="AWL28888.1"/>
    </source>
</evidence>
<dbReference type="Pfam" id="PF00440">
    <property type="entry name" value="TetR_N"/>
    <property type="match status" value="1"/>
</dbReference>
<keyword evidence="1" id="KW-0805">Transcription regulation</keyword>
<sequence>MRYKADYKQQKRQELLAISGQVAKKHGFQTTGVDSFMKAAGVTSGAFYSHFSSKNELFKALLENELQRSVHLWQKNPHDELAAWVDFELERYLSEQHLNHPDQGCILPTLATEVARADNEIKLAYQQELIRGYQLFEQHLGDAQLAWGFMTQLVGAILLARSMLDDNIRRSILESSKYFIHTALKQHQPQNEF</sequence>
<evidence type="ECO:0000256" key="1">
    <source>
        <dbReference type="ARBA" id="ARBA00023015"/>
    </source>
</evidence>
<feature type="domain" description="HTH tetR-type" evidence="5">
    <location>
        <begin position="9"/>
        <end position="69"/>
    </location>
</feature>
<accession>A0A2S2FDA5</accession>
<keyword evidence="3" id="KW-0804">Transcription</keyword>
<dbReference type="PANTHER" id="PTHR47506">
    <property type="entry name" value="TRANSCRIPTIONAL REGULATORY PROTEIN"/>
    <property type="match status" value="1"/>
</dbReference>
<evidence type="ECO:0000256" key="4">
    <source>
        <dbReference type="PROSITE-ProRule" id="PRU00335"/>
    </source>
</evidence>
<dbReference type="PRINTS" id="PR00455">
    <property type="entry name" value="HTHTETR"/>
</dbReference>
<dbReference type="InterPro" id="IPR036271">
    <property type="entry name" value="Tet_transcr_reg_TetR-rel_C_sf"/>
</dbReference>
<proteinExistence type="predicted"/>
<dbReference type="STRING" id="1871111.GCA_001704615_03206"/>
<evidence type="ECO:0000313" key="7">
    <source>
        <dbReference type="Proteomes" id="UP000245977"/>
    </source>
</evidence>
<organism evidence="6 7">
    <name type="scientific">Acinetobacter defluvii</name>
    <dbReference type="NCBI Taxonomy" id="1871111"/>
    <lineage>
        <taxon>Bacteria</taxon>
        <taxon>Pseudomonadati</taxon>
        <taxon>Pseudomonadota</taxon>
        <taxon>Gammaproteobacteria</taxon>
        <taxon>Moraxellales</taxon>
        <taxon>Moraxellaceae</taxon>
        <taxon>Acinetobacter</taxon>
    </lineage>
</organism>
<dbReference type="EMBL" id="CP029397">
    <property type="protein sequence ID" value="AWL28888.1"/>
    <property type="molecule type" value="Genomic_DNA"/>
</dbReference>
<evidence type="ECO:0000259" key="5">
    <source>
        <dbReference type="PROSITE" id="PS50977"/>
    </source>
</evidence>
<dbReference type="AlphaFoldDB" id="A0A2S2FDA5"/>
<reference evidence="6" key="1">
    <citation type="submission" date="2019-08" db="EMBL/GenBank/DDBJ databases">
        <title>The complete genome of Acinetobacter defluvii strain WCHAD010030.</title>
        <authorList>
            <person name="Hu Y."/>
            <person name="Qin J."/>
            <person name="Feng Y."/>
            <person name="Zong Z."/>
        </authorList>
    </citation>
    <scope>NUCLEOTIDE SEQUENCE</scope>
    <source>
        <strain evidence="6">WCHA30</strain>
    </source>
</reference>
<dbReference type="InterPro" id="IPR001647">
    <property type="entry name" value="HTH_TetR"/>
</dbReference>
<protein>
    <submittedName>
        <fullName evidence="6">TetR/AcrR family transcriptional regulator</fullName>
    </submittedName>
</protein>
<feature type="DNA-binding region" description="H-T-H motif" evidence="4">
    <location>
        <begin position="32"/>
        <end position="51"/>
    </location>
</feature>
<keyword evidence="2 4" id="KW-0238">DNA-binding</keyword>
<evidence type="ECO:0000256" key="3">
    <source>
        <dbReference type="ARBA" id="ARBA00023163"/>
    </source>
</evidence>
<dbReference type="SUPFAM" id="SSF48498">
    <property type="entry name" value="Tetracyclin repressor-like, C-terminal domain"/>
    <property type="match status" value="1"/>
</dbReference>
<name>A0A2S2FDA5_9GAMM</name>
<dbReference type="Proteomes" id="UP000245977">
    <property type="component" value="Chromosome"/>
</dbReference>
<dbReference type="GO" id="GO:0003677">
    <property type="term" value="F:DNA binding"/>
    <property type="evidence" value="ECO:0007669"/>
    <property type="project" value="UniProtKB-UniRule"/>
</dbReference>
<dbReference type="InterPro" id="IPR009057">
    <property type="entry name" value="Homeodomain-like_sf"/>
</dbReference>
<dbReference type="PROSITE" id="PS50977">
    <property type="entry name" value="HTH_TETR_2"/>
    <property type="match status" value="1"/>
</dbReference>